<dbReference type="GO" id="GO:0046872">
    <property type="term" value="F:metal ion binding"/>
    <property type="evidence" value="ECO:0007669"/>
    <property type="project" value="UniProtKB-UniRule"/>
</dbReference>
<feature type="binding site" evidence="11">
    <location>
        <position position="184"/>
    </location>
    <ligand>
        <name>Mg(2+)</name>
        <dbReference type="ChEBI" id="CHEBI:18420"/>
    </ligand>
</feature>
<reference evidence="15" key="1">
    <citation type="journal article" date="2012" name="PLoS Negl. Trop. Dis.">
        <title>Whole genome sequences of three Treponema pallidum ssp. pertenue strains: yaws and syphilis treponemes differ in less than 0.2% of the genome sequence.</title>
        <authorList>
            <person name="Cejkova D."/>
            <person name="Zobanikova M."/>
            <person name="Chen L."/>
            <person name="Pospisilova P."/>
            <person name="Strouhal M."/>
            <person name="Qin X."/>
            <person name="Mikalova L."/>
            <person name="Norris S.J."/>
            <person name="Muzny D.M."/>
            <person name="Gibbs R.A."/>
            <person name="Fulton L.L."/>
            <person name="Sodergren E."/>
            <person name="Weinstock G.M."/>
            <person name="Smajs D."/>
        </authorList>
    </citation>
    <scope>NUCLEOTIDE SEQUENCE [LARGE SCALE GENOMIC DNA]</scope>
    <source>
        <strain evidence="15">Gauthier</strain>
    </source>
</reference>
<evidence type="ECO:0000256" key="13">
    <source>
        <dbReference type="SAM" id="Phobius"/>
    </source>
</evidence>
<dbReference type="KEGG" id="tpg:TPEGAU_0796"/>
<keyword evidence="7 10" id="KW-0460">Magnesium</keyword>
<evidence type="ECO:0000313" key="15">
    <source>
        <dbReference type="Proteomes" id="UP000008192"/>
    </source>
</evidence>
<evidence type="ECO:0000256" key="6">
    <source>
        <dbReference type="ARBA" id="ARBA00022827"/>
    </source>
</evidence>
<keyword evidence="12" id="KW-0997">Cell inner membrane</keyword>
<feature type="binding site" evidence="11">
    <location>
        <position position="310"/>
    </location>
    <ligand>
        <name>Mg(2+)</name>
        <dbReference type="ChEBI" id="CHEBI:18420"/>
    </ligand>
</feature>
<keyword evidence="13" id="KW-1133">Transmembrane helix</keyword>
<keyword evidence="5 10" id="KW-0479">Metal-binding</keyword>
<dbReference type="AlphaFoldDB" id="A0AAU8PH95"/>
<keyword evidence="12" id="KW-0449">Lipoprotein</keyword>
<comment type="subcellular location">
    <subcellularLocation>
        <location evidence="12">Cell inner membrane</location>
        <topology evidence="12">Lipid-anchor</topology>
        <orientation evidence="12">Periplasmic side</orientation>
    </subcellularLocation>
</comment>
<evidence type="ECO:0000256" key="10">
    <source>
        <dbReference type="PIRNR" id="PIRNR006268"/>
    </source>
</evidence>
<dbReference type="Gene3D" id="3.10.520.10">
    <property type="entry name" value="ApbE-like domains"/>
    <property type="match status" value="1"/>
</dbReference>
<keyword evidence="6 10" id="KW-0274">FAD</keyword>
<dbReference type="PANTHER" id="PTHR30040:SF2">
    <property type="entry name" value="FAD:PROTEIN FMN TRANSFERASE"/>
    <property type="match status" value="1"/>
</dbReference>
<dbReference type="SUPFAM" id="SSF143631">
    <property type="entry name" value="ApbE-like"/>
    <property type="match status" value="1"/>
</dbReference>
<dbReference type="EC" id="2.7.1.180" evidence="1 10"/>
<evidence type="ECO:0000256" key="12">
    <source>
        <dbReference type="RuleBase" id="RU363002"/>
    </source>
</evidence>
<keyword evidence="3 10" id="KW-0285">Flavoprotein</keyword>
<accession>A0AAU8PH95</accession>
<dbReference type="EMBL" id="CP002376">
    <property type="protein sequence ID" value="AEZ60063.1"/>
    <property type="molecule type" value="Genomic_DNA"/>
</dbReference>
<comment type="catalytic activity">
    <reaction evidence="9 10 12">
        <text>L-threonyl-[protein] + FAD = FMN-L-threonyl-[protein] + AMP + H(+)</text>
        <dbReference type="Rhea" id="RHEA:36847"/>
        <dbReference type="Rhea" id="RHEA-COMP:11060"/>
        <dbReference type="Rhea" id="RHEA-COMP:11061"/>
        <dbReference type="ChEBI" id="CHEBI:15378"/>
        <dbReference type="ChEBI" id="CHEBI:30013"/>
        <dbReference type="ChEBI" id="CHEBI:57692"/>
        <dbReference type="ChEBI" id="CHEBI:74257"/>
        <dbReference type="ChEBI" id="CHEBI:456215"/>
        <dbReference type="EC" id="2.7.1.180"/>
    </reaction>
</comment>
<dbReference type="InterPro" id="IPR024932">
    <property type="entry name" value="ApbE"/>
</dbReference>
<dbReference type="Pfam" id="PF02424">
    <property type="entry name" value="ApbE"/>
    <property type="match status" value="1"/>
</dbReference>
<evidence type="ECO:0000256" key="9">
    <source>
        <dbReference type="ARBA" id="ARBA00048540"/>
    </source>
</evidence>
<keyword evidence="13" id="KW-0472">Membrane</keyword>
<proteinExistence type="inferred from homology"/>
<organism evidence="14 15">
    <name type="scientific">Treponema pallidum subsp. pertenue (strain Gauthier)</name>
    <dbReference type="NCBI Taxonomy" id="491080"/>
    <lineage>
        <taxon>Bacteria</taxon>
        <taxon>Pseudomonadati</taxon>
        <taxon>Spirochaetota</taxon>
        <taxon>Spirochaetia</taxon>
        <taxon>Spirochaetales</taxon>
        <taxon>Treponemataceae</taxon>
        <taxon>Treponema</taxon>
    </lineage>
</organism>
<evidence type="ECO:0000256" key="2">
    <source>
        <dbReference type="ARBA" id="ARBA00016337"/>
    </source>
</evidence>
<evidence type="ECO:0000256" key="4">
    <source>
        <dbReference type="ARBA" id="ARBA00022679"/>
    </source>
</evidence>
<dbReference type="InterPro" id="IPR003374">
    <property type="entry name" value="ApbE-like_sf"/>
</dbReference>
<dbReference type="PIRSF" id="PIRSF006268">
    <property type="entry name" value="ApbE"/>
    <property type="match status" value="1"/>
</dbReference>
<evidence type="ECO:0000256" key="11">
    <source>
        <dbReference type="PIRSR" id="PIRSR006268-2"/>
    </source>
</evidence>
<evidence type="ECO:0000256" key="1">
    <source>
        <dbReference type="ARBA" id="ARBA00011955"/>
    </source>
</evidence>
<comment type="cofactor">
    <cofactor evidence="11">
        <name>Mg(2+)</name>
        <dbReference type="ChEBI" id="CHEBI:18420"/>
    </cofactor>
    <cofactor evidence="11">
        <name>Mn(2+)</name>
        <dbReference type="ChEBI" id="CHEBI:29035"/>
    </cofactor>
    <text evidence="11">Magnesium. Can also use manganese.</text>
</comment>
<dbReference type="RefSeq" id="WP_014342584.1">
    <property type="nucleotide sequence ID" value="NC_016843.1"/>
</dbReference>
<evidence type="ECO:0000256" key="5">
    <source>
        <dbReference type="ARBA" id="ARBA00022723"/>
    </source>
</evidence>
<keyword evidence="13" id="KW-0812">Transmembrane</keyword>
<dbReference type="Proteomes" id="UP000008192">
    <property type="component" value="Chromosome"/>
</dbReference>
<evidence type="ECO:0000256" key="3">
    <source>
        <dbReference type="ARBA" id="ARBA00022630"/>
    </source>
</evidence>
<comment type="similarity">
    <text evidence="10 12">Belongs to the ApbE family.</text>
</comment>
<protein>
    <recommendedName>
        <fullName evidence="2 10">FAD:protein FMN transferase</fullName>
        <ecNumber evidence="1 10">2.7.1.180</ecNumber>
    </recommendedName>
    <alternativeName>
        <fullName evidence="8 10">Flavin transferase</fullName>
    </alternativeName>
</protein>
<evidence type="ECO:0000313" key="14">
    <source>
        <dbReference type="EMBL" id="AEZ60063.1"/>
    </source>
</evidence>
<gene>
    <name evidence="14" type="ordered locus">TPEGAU_0796</name>
</gene>
<dbReference type="GO" id="GO:0016740">
    <property type="term" value="F:transferase activity"/>
    <property type="evidence" value="ECO:0007669"/>
    <property type="project" value="UniProtKB-UniRule"/>
</dbReference>
<dbReference type="GO" id="GO:0005886">
    <property type="term" value="C:plasma membrane"/>
    <property type="evidence" value="ECO:0007669"/>
    <property type="project" value="UniProtKB-SubCell"/>
</dbReference>
<name>A0AAU8PH95_TREPG</name>
<keyword evidence="4 10" id="KW-0808">Transferase</keyword>
<feature type="binding site" evidence="11">
    <location>
        <position position="306"/>
    </location>
    <ligand>
        <name>Mg(2+)</name>
        <dbReference type="ChEBI" id="CHEBI:18420"/>
    </ligand>
</feature>
<keyword evidence="12" id="KW-1003">Cell membrane</keyword>
<feature type="transmembrane region" description="Helical" evidence="13">
    <location>
        <begin position="6"/>
        <end position="24"/>
    </location>
</feature>
<comment type="function">
    <text evidence="12">Flavin transferase that catalyzes the transfer of the FMN moiety of FAD and its covalent binding to the hydroxyl group of a threonine residue in a target flavoprotein.</text>
</comment>
<evidence type="ECO:0000256" key="7">
    <source>
        <dbReference type="ARBA" id="ARBA00022842"/>
    </source>
</evidence>
<evidence type="ECO:0000256" key="8">
    <source>
        <dbReference type="ARBA" id="ARBA00031306"/>
    </source>
</evidence>
<sequence length="362" mass="39052">MKSSCVYWRIGVLVCILCGVGSCGGRARVREYSRAELVIGTLCRVRVYSKRPAAEVHAALEEVFTLLQQQEMVLSANRDDSALAALNAQAGSAPVVVDRSLYALLERALFFAEKSGGAFNPALGAVVKLWNIGFDRAAVPDPDALKEALTRCDFRQVHLRAGVSVGAPHTVQLAQAGMQLDLGAIAKGFLADKIVQLLTAHALDSALVDLGGNIFALGLKYGDVRSAAAQRLEWNVGIRDPHGTGQKPALVVSVRDCSVVTSGAYERFFERDGVRYHHIIDPVTGFPAHTDVDSVSIFAPRSTDADALATACFVLGYEKSCALLREFPGVDALFIFPDKRVRASAGIVDRVRVLDARFVLER</sequence>
<dbReference type="PANTHER" id="PTHR30040">
    <property type="entry name" value="THIAMINE BIOSYNTHESIS LIPOPROTEIN APBE"/>
    <property type="match status" value="1"/>
</dbReference>
<dbReference type="GeneID" id="93876559"/>
<dbReference type="PROSITE" id="PS51257">
    <property type="entry name" value="PROKAR_LIPOPROTEIN"/>
    <property type="match status" value="1"/>
</dbReference>